<organism evidence="2 3">
    <name type="scientific">Austropuccinia psidii MF-1</name>
    <dbReference type="NCBI Taxonomy" id="1389203"/>
    <lineage>
        <taxon>Eukaryota</taxon>
        <taxon>Fungi</taxon>
        <taxon>Dikarya</taxon>
        <taxon>Basidiomycota</taxon>
        <taxon>Pucciniomycotina</taxon>
        <taxon>Pucciniomycetes</taxon>
        <taxon>Pucciniales</taxon>
        <taxon>Sphaerophragmiaceae</taxon>
        <taxon>Austropuccinia</taxon>
    </lineage>
</organism>
<protein>
    <submittedName>
        <fullName evidence="2">Uncharacterized protein</fullName>
    </submittedName>
</protein>
<gene>
    <name evidence="2" type="ORF">O181_097982</name>
</gene>
<name>A0A9Q3J9I8_9BASI</name>
<dbReference type="Proteomes" id="UP000765509">
    <property type="component" value="Unassembled WGS sequence"/>
</dbReference>
<evidence type="ECO:0000313" key="3">
    <source>
        <dbReference type="Proteomes" id="UP000765509"/>
    </source>
</evidence>
<dbReference type="EMBL" id="AVOT02066464">
    <property type="protein sequence ID" value="MBW0558267.1"/>
    <property type="molecule type" value="Genomic_DNA"/>
</dbReference>
<reference evidence="2" key="1">
    <citation type="submission" date="2021-03" db="EMBL/GenBank/DDBJ databases">
        <title>Draft genome sequence of rust myrtle Austropuccinia psidii MF-1, a brazilian biotype.</title>
        <authorList>
            <person name="Quecine M.C."/>
            <person name="Pachon D.M.R."/>
            <person name="Bonatelli M.L."/>
            <person name="Correr F.H."/>
            <person name="Franceschini L.M."/>
            <person name="Leite T.F."/>
            <person name="Margarido G.R.A."/>
            <person name="Almeida C.A."/>
            <person name="Ferrarezi J.A."/>
            <person name="Labate C.A."/>
        </authorList>
    </citation>
    <scope>NUCLEOTIDE SEQUENCE</scope>
    <source>
        <strain evidence="2">MF-1</strain>
    </source>
</reference>
<comment type="caution">
    <text evidence="2">The sequence shown here is derived from an EMBL/GenBank/DDBJ whole genome shotgun (WGS) entry which is preliminary data.</text>
</comment>
<keyword evidence="3" id="KW-1185">Reference proteome</keyword>
<sequence>MAEITPVLQHFQDFLTEKVPFDQTPKSQEDYQYYEDPLKCKNIHGRPQGANNKNKNKNKNKSEPSIFEINESQSKRRGRPSSRVTRTAT</sequence>
<accession>A0A9Q3J9I8</accession>
<dbReference type="OrthoDB" id="1421156at2759"/>
<evidence type="ECO:0000256" key="1">
    <source>
        <dbReference type="SAM" id="MobiDB-lite"/>
    </source>
</evidence>
<proteinExistence type="predicted"/>
<feature type="region of interest" description="Disordered" evidence="1">
    <location>
        <begin position="40"/>
        <end position="89"/>
    </location>
</feature>
<dbReference type="AlphaFoldDB" id="A0A9Q3J9I8"/>
<evidence type="ECO:0000313" key="2">
    <source>
        <dbReference type="EMBL" id="MBW0558267.1"/>
    </source>
</evidence>